<dbReference type="RefSeq" id="WP_155677512.1">
    <property type="nucleotide sequence ID" value="NZ_CP039631.3"/>
</dbReference>
<evidence type="ECO:0000313" key="4">
    <source>
        <dbReference type="Proteomes" id="UP000537729"/>
    </source>
</evidence>
<gene>
    <name evidence="2" type="ORF">E4167_34950</name>
    <name evidence="1" type="ORF">HBO38_30320</name>
</gene>
<organism evidence="2 3">
    <name type="scientific">Pseudomonas veronii</name>
    <dbReference type="NCBI Taxonomy" id="76761"/>
    <lineage>
        <taxon>Bacteria</taxon>
        <taxon>Pseudomonadati</taxon>
        <taxon>Pseudomonadota</taxon>
        <taxon>Gammaproteobacteria</taxon>
        <taxon>Pseudomonadales</taxon>
        <taxon>Pseudomonadaceae</taxon>
        <taxon>Pseudomonas</taxon>
    </lineage>
</organism>
<reference evidence="2" key="3">
    <citation type="submission" date="2020-01" db="EMBL/GenBank/DDBJ databases">
        <title>Complete genome sequence of Pseudomonas veronii strain PVy, a versatile degrader capable of using multiple contaminants as sole carbon sources.</title>
        <authorList>
            <person name="Lopez-Echartea E."/>
            <person name="Ridl J."/>
            <person name="Pajer P."/>
            <person name="Strejcek M."/>
            <person name="Suman J."/>
            <person name="Uhlik O."/>
        </authorList>
    </citation>
    <scope>NUCLEOTIDE SEQUENCE</scope>
    <source>
        <strain evidence="2">Pvy</strain>
    </source>
</reference>
<dbReference type="AlphaFoldDB" id="A0A5Q2U5K7"/>
<dbReference type="Proteomes" id="UP000298274">
    <property type="component" value="Chromosome"/>
</dbReference>
<dbReference type="EMBL" id="JAAQWG010000065">
    <property type="protein sequence ID" value="NMY12670.1"/>
    <property type="molecule type" value="Genomic_DNA"/>
</dbReference>
<dbReference type="Proteomes" id="UP000537729">
    <property type="component" value="Unassembled WGS sequence"/>
</dbReference>
<protein>
    <submittedName>
        <fullName evidence="2">Uncharacterized protein</fullName>
    </submittedName>
</protein>
<dbReference type="EMBL" id="CP039631">
    <property type="protein sequence ID" value="QGH43657.1"/>
    <property type="molecule type" value="Genomic_DNA"/>
</dbReference>
<name>A0A5Q2U5K7_PSEVE</name>
<sequence>MLQFGASYAATMLERYVNRDGIEFVSPSNVLIGGTRPDNGSAANLAAQI</sequence>
<proteinExistence type="predicted"/>
<evidence type="ECO:0000313" key="3">
    <source>
        <dbReference type="Proteomes" id="UP000298274"/>
    </source>
</evidence>
<reference evidence="3" key="1">
    <citation type="submission" date="2019-04" db="EMBL/GenBank/DDBJ databases">
        <title>Complete genome sequence of Pseudomonas veronii strain PVy, a versatile degrader capable of using multiple contaminants as sole carbon sources.</title>
        <authorList>
            <person name="Lopez-Echartea E."/>
            <person name="Ridl J."/>
            <person name="Pajer P."/>
            <person name="Strejcek M."/>
            <person name="Suman J."/>
            <person name="Uhlik O."/>
        </authorList>
    </citation>
    <scope>NUCLEOTIDE SEQUENCE [LARGE SCALE GENOMIC DNA]</scope>
    <source>
        <strain evidence="3">Pvy</strain>
    </source>
</reference>
<accession>A0A5Q2U5K7</accession>
<evidence type="ECO:0000313" key="1">
    <source>
        <dbReference type="EMBL" id="NMY12670.1"/>
    </source>
</evidence>
<evidence type="ECO:0000313" key="2">
    <source>
        <dbReference type="EMBL" id="QGH43657.1"/>
    </source>
</evidence>
<reference evidence="1 4" key="2">
    <citation type="journal article" date="2020" name="Front. Microbiol.">
        <title>Genetic Organization of the aprX-lipA2 Operon Affects the Proteolytic Potential of Pseudomonas Species in Milk.</title>
        <authorList>
            <person name="Maier C."/>
            <person name="Huptas C."/>
            <person name="von Neubeck M."/>
            <person name="Scherer S."/>
            <person name="Wenning M."/>
            <person name="Lucking G."/>
        </authorList>
    </citation>
    <scope>NUCLEOTIDE SEQUENCE [LARGE SCALE GENOMIC DNA]</scope>
    <source>
        <strain evidence="1 4">DSM 16272</strain>
    </source>
</reference>